<feature type="domain" description="Inosine/uridine-preferring nucleoside hydrolase" evidence="3">
    <location>
        <begin position="2"/>
        <end position="252"/>
    </location>
</feature>
<organism evidence="4 5">
    <name type="scientific">Novosphingobium capsulatum</name>
    <dbReference type="NCBI Taxonomy" id="13688"/>
    <lineage>
        <taxon>Bacteria</taxon>
        <taxon>Pseudomonadati</taxon>
        <taxon>Pseudomonadota</taxon>
        <taxon>Alphaproteobacteria</taxon>
        <taxon>Sphingomonadales</taxon>
        <taxon>Sphingomonadaceae</taxon>
        <taxon>Novosphingobium</taxon>
    </lineage>
</organism>
<keyword evidence="5" id="KW-1185">Reference proteome</keyword>
<gene>
    <name evidence="4" type="ORF">J2792_003760</name>
</gene>
<proteinExistence type="predicted"/>
<name>A0ABU1MRB6_9SPHN</name>
<dbReference type="PANTHER" id="PTHR12304">
    <property type="entry name" value="INOSINE-URIDINE PREFERRING NUCLEOSIDE HYDROLASE"/>
    <property type="match status" value="1"/>
</dbReference>
<dbReference type="Pfam" id="PF01156">
    <property type="entry name" value="IU_nuc_hydro"/>
    <property type="match status" value="1"/>
</dbReference>
<dbReference type="InterPro" id="IPR023186">
    <property type="entry name" value="IUNH"/>
</dbReference>
<keyword evidence="2" id="KW-0326">Glycosidase</keyword>
<accession>A0ABU1MRB6</accession>
<reference evidence="4 5" key="1">
    <citation type="submission" date="2023-07" db="EMBL/GenBank/DDBJ databases">
        <title>Sorghum-associated microbial communities from plants grown in Nebraska, USA.</title>
        <authorList>
            <person name="Schachtman D."/>
        </authorList>
    </citation>
    <scope>NUCLEOTIDE SEQUENCE [LARGE SCALE GENOMIC DNA]</scope>
    <source>
        <strain evidence="4 5">DS1027</strain>
    </source>
</reference>
<dbReference type="InterPro" id="IPR036452">
    <property type="entry name" value="Ribo_hydro-like"/>
</dbReference>
<dbReference type="InterPro" id="IPR001910">
    <property type="entry name" value="Inosine/uridine_hydrolase_dom"/>
</dbReference>
<evidence type="ECO:0000256" key="2">
    <source>
        <dbReference type="ARBA" id="ARBA00023295"/>
    </source>
</evidence>
<evidence type="ECO:0000256" key="1">
    <source>
        <dbReference type="ARBA" id="ARBA00022801"/>
    </source>
</evidence>
<evidence type="ECO:0000259" key="3">
    <source>
        <dbReference type="Pfam" id="PF01156"/>
    </source>
</evidence>
<dbReference type="Proteomes" id="UP001184150">
    <property type="component" value="Unassembled WGS sequence"/>
</dbReference>
<evidence type="ECO:0000313" key="4">
    <source>
        <dbReference type="EMBL" id="MDR6512873.1"/>
    </source>
</evidence>
<sequence length="285" mass="30464">MIVDNDFAGDPDGLVALAHQLLTPKTRTVLITSSALNPKLTDPAIAGKTAAAGKDIAEELMRQAGLVAPPPVYAGSEDMGNSKAPASKAALAIVAEAMRDDPLPLFFTCGGPLTNLAAALRIEPRIAQRMTVVWIGGGSYPNGNWEYNLATDVAAAQEVVERSAVPLWQIPQAAYRQMQASVAELGDQLRPISPFGAWLYDRFTTPPAFINVGGSWPLGDSPTVLLTAISPESSTFIDRTARRINADGTYGAEIAGRTVRVYETLDARLTFADFYALMRQHAQGH</sequence>
<keyword evidence="1" id="KW-0378">Hydrolase</keyword>
<protein>
    <recommendedName>
        <fullName evidence="3">Inosine/uridine-preferring nucleoside hydrolase domain-containing protein</fullName>
    </recommendedName>
</protein>
<dbReference type="PANTHER" id="PTHR12304:SF4">
    <property type="entry name" value="URIDINE NUCLEOSIDASE"/>
    <property type="match status" value="1"/>
</dbReference>
<dbReference type="Gene3D" id="3.90.245.10">
    <property type="entry name" value="Ribonucleoside hydrolase-like"/>
    <property type="match status" value="1"/>
</dbReference>
<dbReference type="EMBL" id="JAVDRD010000012">
    <property type="protein sequence ID" value="MDR6512873.1"/>
    <property type="molecule type" value="Genomic_DNA"/>
</dbReference>
<comment type="caution">
    <text evidence="4">The sequence shown here is derived from an EMBL/GenBank/DDBJ whole genome shotgun (WGS) entry which is preliminary data.</text>
</comment>
<evidence type="ECO:0000313" key="5">
    <source>
        <dbReference type="Proteomes" id="UP001184150"/>
    </source>
</evidence>
<dbReference type="SUPFAM" id="SSF53590">
    <property type="entry name" value="Nucleoside hydrolase"/>
    <property type="match status" value="1"/>
</dbReference>